<accession>A0A453C635</accession>
<name>A0A453C635_AEGTS</name>
<proteinExistence type="predicted"/>
<dbReference type="Gramene" id="AET2Gv20743900.1">
    <property type="protein sequence ID" value="AET2Gv20743900.1"/>
    <property type="gene ID" value="AET2Gv20743900"/>
</dbReference>
<reference evidence="2" key="1">
    <citation type="journal article" date="2014" name="Science">
        <title>Ancient hybridizations among the ancestral genomes of bread wheat.</title>
        <authorList>
            <consortium name="International Wheat Genome Sequencing Consortium,"/>
            <person name="Marcussen T."/>
            <person name="Sandve S.R."/>
            <person name="Heier L."/>
            <person name="Spannagl M."/>
            <person name="Pfeifer M."/>
            <person name="Jakobsen K.S."/>
            <person name="Wulff B.B."/>
            <person name="Steuernagel B."/>
            <person name="Mayer K.F."/>
            <person name="Olsen O.A."/>
        </authorList>
    </citation>
    <scope>NUCLEOTIDE SEQUENCE [LARGE SCALE GENOMIC DNA]</scope>
    <source>
        <strain evidence="2">cv. AL8/78</strain>
    </source>
</reference>
<dbReference type="Proteomes" id="UP000015105">
    <property type="component" value="Chromosome 2D"/>
</dbReference>
<reference evidence="1" key="3">
    <citation type="journal article" date="2017" name="Nature">
        <title>Genome sequence of the progenitor of the wheat D genome Aegilops tauschii.</title>
        <authorList>
            <person name="Luo M.C."/>
            <person name="Gu Y.Q."/>
            <person name="Puiu D."/>
            <person name="Wang H."/>
            <person name="Twardziok S.O."/>
            <person name="Deal K.R."/>
            <person name="Huo N."/>
            <person name="Zhu T."/>
            <person name="Wang L."/>
            <person name="Wang Y."/>
            <person name="McGuire P.E."/>
            <person name="Liu S."/>
            <person name="Long H."/>
            <person name="Ramasamy R.K."/>
            <person name="Rodriguez J.C."/>
            <person name="Van S.L."/>
            <person name="Yuan L."/>
            <person name="Wang Z."/>
            <person name="Xia Z."/>
            <person name="Xiao L."/>
            <person name="Anderson O.D."/>
            <person name="Ouyang S."/>
            <person name="Liang Y."/>
            <person name="Zimin A.V."/>
            <person name="Pertea G."/>
            <person name="Qi P."/>
            <person name="Bennetzen J.L."/>
            <person name="Dai X."/>
            <person name="Dawson M.W."/>
            <person name="Muller H.G."/>
            <person name="Kugler K."/>
            <person name="Rivarola-Duarte L."/>
            <person name="Spannagl M."/>
            <person name="Mayer K.F.X."/>
            <person name="Lu F.H."/>
            <person name="Bevan M.W."/>
            <person name="Leroy P."/>
            <person name="Li P."/>
            <person name="You F.M."/>
            <person name="Sun Q."/>
            <person name="Liu Z."/>
            <person name="Lyons E."/>
            <person name="Wicker T."/>
            <person name="Salzberg S.L."/>
            <person name="Devos K.M."/>
            <person name="Dvorak J."/>
        </authorList>
    </citation>
    <scope>NUCLEOTIDE SEQUENCE [LARGE SCALE GENOMIC DNA]</scope>
    <source>
        <strain evidence="1">cv. AL8/78</strain>
    </source>
</reference>
<dbReference type="EnsemblPlants" id="AET2Gv20743900.1">
    <property type="protein sequence ID" value="AET2Gv20743900.1"/>
    <property type="gene ID" value="AET2Gv20743900"/>
</dbReference>
<evidence type="ECO:0000313" key="1">
    <source>
        <dbReference type="EnsemblPlants" id="AET2Gv20743900.1"/>
    </source>
</evidence>
<dbReference type="AlphaFoldDB" id="A0A453C635"/>
<keyword evidence="2" id="KW-1185">Reference proteome</keyword>
<sequence>MREPAIQTRPLNIRPGPANLKFKCKALDHNQKEADVYSFYTCPITKVSQPRSLCRRLLLTIRFLLGCLLLRLLQLLLQALQHPKKDGLHDHPCIVIQLLHLQGQDGVCMDGDGARWRPASQAHPPPAPLPHPACPPPHACHPSF</sequence>
<reference evidence="1" key="5">
    <citation type="journal article" date="2021" name="G3 (Bethesda)">
        <title>Aegilops tauschii genome assembly Aet v5.0 features greater sequence contiguity and improved annotation.</title>
        <authorList>
            <person name="Wang L."/>
            <person name="Zhu T."/>
            <person name="Rodriguez J.C."/>
            <person name="Deal K.R."/>
            <person name="Dubcovsky J."/>
            <person name="McGuire P.E."/>
            <person name="Lux T."/>
            <person name="Spannagl M."/>
            <person name="Mayer K.F.X."/>
            <person name="Baldrich P."/>
            <person name="Meyers B.C."/>
            <person name="Huo N."/>
            <person name="Gu Y.Q."/>
            <person name="Zhou H."/>
            <person name="Devos K.M."/>
            <person name="Bennetzen J.L."/>
            <person name="Unver T."/>
            <person name="Budak H."/>
            <person name="Gulick P.J."/>
            <person name="Galiba G."/>
            <person name="Kalapos B."/>
            <person name="Nelson D.R."/>
            <person name="Li P."/>
            <person name="You F.M."/>
            <person name="Luo M.C."/>
            <person name="Dvorak J."/>
        </authorList>
    </citation>
    <scope>NUCLEOTIDE SEQUENCE [LARGE SCALE GENOMIC DNA]</scope>
    <source>
        <strain evidence="1">cv. AL8/78</strain>
    </source>
</reference>
<reference evidence="1" key="4">
    <citation type="submission" date="2019-03" db="UniProtKB">
        <authorList>
            <consortium name="EnsemblPlants"/>
        </authorList>
    </citation>
    <scope>IDENTIFICATION</scope>
</reference>
<organism evidence="1 2">
    <name type="scientific">Aegilops tauschii subsp. strangulata</name>
    <name type="common">Goatgrass</name>
    <dbReference type="NCBI Taxonomy" id="200361"/>
    <lineage>
        <taxon>Eukaryota</taxon>
        <taxon>Viridiplantae</taxon>
        <taxon>Streptophyta</taxon>
        <taxon>Embryophyta</taxon>
        <taxon>Tracheophyta</taxon>
        <taxon>Spermatophyta</taxon>
        <taxon>Magnoliopsida</taxon>
        <taxon>Liliopsida</taxon>
        <taxon>Poales</taxon>
        <taxon>Poaceae</taxon>
        <taxon>BOP clade</taxon>
        <taxon>Pooideae</taxon>
        <taxon>Triticodae</taxon>
        <taxon>Triticeae</taxon>
        <taxon>Triticinae</taxon>
        <taxon>Aegilops</taxon>
    </lineage>
</organism>
<evidence type="ECO:0000313" key="2">
    <source>
        <dbReference type="Proteomes" id="UP000015105"/>
    </source>
</evidence>
<protein>
    <submittedName>
        <fullName evidence="1">Uncharacterized protein</fullName>
    </submittedName>
</protein>
<reference evidence="2" key="2">
    <citation type="journal article" date="2017" name="Nat. Plants">
        <title>The Aegilops tauschii genome reveals multiple impacts of transposons.</title>
        <authorList>
            <person name="Zhao G."/>
            <person name="Zou C."/>
            <person name="Li K."/>
            <person name="Wang K."/>
            <person name="Li T."/>
            <person name="Gao L."/>
            <person name="Zhang X."/>
            <person name="Wang H."/>
            <person name="Yang Z."/>
            <person name="Liu X."/>
            <person name="Jiang W."/>
            <person name="Mao L."/>
            <person name="Kong X."/>
            <person name="Jiao Y."/>
            <person name="Jia J."/>
        </authorList>
    </citation>
    <scope>NUCLEOTIDE SEQUENCE [LARGE SCALE GENOMIC DNA]</scope>
    <source>
        <strain evidence="2">cv. AL8/78</strain>
    </source>
</reference>